<evidence type="ECO:0000313" key="1">
    <source>
        <dbReference type="EMBL" id="CAB3754009.1"/>
    </source>
</evidence>
<protein>
    <submittedName>
        <fullName evidence="1">Uncharacterized protein</fullName>
    </submittedName>
</protein>
<gene>
    <name evidence="1" type="ORF">LMG29542_02219</name>
</gene>
<accession>A0A6J5DIJ2</accession>
<organism evidence="1 2">
    <name type="scientific">Paraburkholderia humisilvae</name>
    <dbReference type="NCBI Taxonomy" id="627669"/>
    <lineage>
        <taxon>Bacteria</taxon>
        <taxon>Pseudomonadati</taxon>
        <taxon>Pseudomonadota</taxon>
        <taxon>Betaproteobacteria</taxon>
        <taxon>Burkholderiales</taxon>
        <taxon>Burkholderiaceae</taxon>
        <taxon>Paraburkholderia</taxon>
    </lineage>
</organism>
<dbReference type="AlphaFoldDB" id="A0A6J5DIJ2"/>
<keyword evidence="2" id="KW-1185">Reference proteome</keyword>
<name>A0A6J5DIJ2_9BURK</name>
<dbReference type="Proteomes" id="UP000494363">
    <property type="component" value="Unassembled WGS sequence"/>
</dbReference>
<reference evidence="1 2" key="1">
    <citation type="submission" date="2020-04" db="EMBL/GenBank/DDBJ databases">
        <authorList>
            <person name="De Canck E."/>
        </authorList>
    </citation>
    <scope>NUCLEOTIDE SEQUENCE [LARGE SCALE GENOMIC DNA]</scope>
    <source>
        <strain evidence="1 2">LMG 29542</strain>
    </source>
</reference>
<dbReference type="EMBL" id="CADIKH010000009">
    <property type="protein sequence ID" value="CAB3754009.1"/>
    <property type="molecule type" value="Genomic_DNA"/>
</dbReference>
<dbReference type="RefSeq" id="WP_175226505.1">
    <property type="nucleotide sequence ID" value="NZ_CADIKH010000009.1"/>
</dbReference>
<proteinExistence type="predicted"/>
<evidence type="ECO:0000313" key="2">
    <source>
        <dbReference type="Proteomes" id="UP000494363"/>
    </source>
</evidence>
<sequence length="345" mass="38850">MSITRKSFSLQQIIYRLIGAANQEARAALESEPDKPGRFPVQVRPDTRAFLEAYAKTWGGSIASVAGAILDGVAMTQMHGAEAAMRGTVERLSLLIEEHDLSYPAAAEILTRFGITLADLSSPDALRGKLTAPRLESIAQEFCVKYDWLAGKSSTMTSGELHMWYKAADKAAEILWTGKHSGEDVKLILVTGASSNLEAKTEDGLAARHMPHVLPVIERRRALPGGEFFTRYELWEEGRWSYWRARHYLKLVVFFAQKCHIHVIGYRIDDDAYDHLVAGKVLCGSLFKHRNVTWYPDDYVPYAGRPPAKDPQEWATIESSDDYHWTFRRFNEILSEMPTLSADQT</sequence>